<comment type="caution">
    <text evidence="1">The sequence shown here is derived from an EMBL/GenBank/DDBJ whole genome shotgun (WGS) entry which is preliminary data.</text>
</comment>
<feature type="non-terminal residue" evidence="1">
    <location>
        <position position="130"/>
    </location>
</feature>
<protein>
    <submittedName>
        <fullName evidence="1">Uncharacterized protein</fullName>
    </submittedName>
</protein>
<name>A0A9D2M7U7_9FIRM</name>
<dbReference type="AlphaFoldDB" id="A0A9D2M7U7"/>
<organism evidence="1 2">
    <name type="scientific">Candidatus Gemmiger avicola</name>
    <dbReference type="NCBI Taxonomy" id="2838605"/>
    <lineage>
        <taxon>Bacteria</taxon>
        <taxon>Bacillati</taxon>
        <taxon>Bacillota</taxon>
        <taxon>Clostridia</taxon>
        <taxon>Eubacteriales</taxon>
        <taxon>Gemmiger</taxon>
    </lineage>
</organism>
<accession>A0A9D2M7U7</accession>
<reference evidence="1" key="2">
    <citation type="submission" date="2021-04" db="EMBL/GenBank/DDBJ databases">
        <authorList>
            <person name="Gilroy R."/>
        </authorList>
    </citation>
    <scope>NUCLEOTIDE SEQUENCE</scope>
    <source>
        <strain evidence="1">ChiBcec8-13705</strain>
    </source>
</reference>
<dbReference type="EMBL" id="DWYG01000135">
    <property type="protein sequence ID" value="HJB42430.1"/>
    <property type="molecule type" value="Genomic_DNA"/>
</dbReference>
<reference evidence="1" key="1">
    <citation type="journal article" date="2021" name="PeerJ">
        <title>Extensive microbial diversity within the chicken gut microbiome revealed by metagenomics and culture.</title>
        <authorList>
            <person name="Gilroy R."/>
            <person name="Ravi A."/>
            <person name="Getino M."/>
            <person name="Pursley I."/>
            <person name="Horton D.L."/>
            <person name="Alikhan N.F."/>
            <person name="Baker D."/>
            <person name="Gharbi K."/>
            <person name="Hall N."/>
            <person name="Watson M."/>
            <person name="Adriaenssens E.M."/>
            <person name="Foster-Nyarko E."/>
            <person name="Jarju S."/>
            <person name="Secka A."/>
            <person name="Antonio M."/>
            <person name="Oren A."/>
            <person name="Chaudhuri R.R."/>
            <person name="La Ragione R."/>
            <person name="Hildebrand F."/>
            <person name="Pallen M.J."/>
        </authorList>
    </citation>
    <scope>NUCLEOTIDE SEQUENCE</scope>
    <source>
        <strain evidence="1">ChiBcec8-13705</strain>
    </source>
</reference>
<proteinExistence type="predicted"/>
<gene>
    <name evidence="1" type="ORF">H9945_08020</name>
</gene>
<sequence>MENLTFKLYSPLTAEFLPVDSEFWREDELVELGGHELSAYAAAISEQIEREGDRLEQYLDGEKEPYLAAHVKSIRLSVEEHGGELCGCATVVVDADLTERGWNDLQEYLSGQYSDGWGEGFEQRDIAIEN</sequence>
<dbReference type="Proteomes" id="UP000886803">
    <property type="component" value="Unassembled WGS sequence"/>
</dbReference>
<evidence type="ECO:0000313" key="1">
    <source>
        <dbReference type="EMBL" id="HJB42430.1"/>
    </source>
</evidence>
<evidence type="ECO:0000313" key="2">
    <source>
        <dbReference type="Proteomes" id="UP000886803"/>
    </source>
</evidence>